<dbReference type="EMBL" id="MN740002">
    <property type="protein sequence ID" value="QHT82568.1"/>
    <property type="molecule type" value="Genomic_DNA"/>
</dbReference>
<dbReference type="AlphaFoldDB" id="A0A6C0HPE7"/>
<feature type="region of interest" description="Disordered" evidence="1">
    <location>
        <begin position="92"/>
        <end position="164"/>
    </location>
</feature>
<evidence type="ECO:0000256" key="1">
    <source>
        <dbReference type="SAM" id="MobiDB-lite"/>
    </source>
</evidence>
<name>A0A6C0HPE7_9ZZZZ</name>
<accession>A0A6C0HPE7</accession>
<organism evidence="2">
    <name type="scientific">viral metagenome</name>
    <dbReference type="NCBI Taxonomy" id="1070528"/>
    <lineage>
        <taxon>unclassified sequences</taxon>
        <taxon>metagenomes</taxon>
        <taxon>organismal metagenomes</taxon>
    </lineage>
</organism>
<protein>
    <submittedName>
        <fullName evidence="2">Uncharacterized protein</fullName>
    </submittedName>
</protein>
<reference evidence="2" key="1">
    <citation type="journal article" date="2020" name="Nature">
        <title>Giant virus diversity and host interactions through global metagenomics.</title>
        <authorList>
            <person name="Schulz F."/>
            <person name="Roux S."/>
            <person name="Paez-Espino D."/>
            <person name="Jungbluth S."/>
            <person name="Walsh D.A."/>
            <person name="Denef V.J."/>
            <person name="McMahon K.D."/>
            <person name="Konstantinidis K.T."/>
            <person name="Eloe-Fadrosh E.A."/>
            <person name="Kyrpides N.C."/>
            <person name="Woyke T."/>
        </authorList>
    </citation>
    <scope>NUCLEOTIDE SEQUENCE</scope>
    <source>
        <strain evidence="2">GVMAG-M-3300023184-165</strain>
    </source>
</reference>
<proteinExistence type="predicted"/>
<sequence length="189" mass="21766">MTVSMRYRQPWGSNEVNRLYSEYELQQLPILDIAKLHKRGEHAILHRLAKEGLILESWADVRGWNVGEKSVANEKRILNSQPRVNTVFFSDDVESLEDNDDPNDSDYVYESDEDDVDDDSVVDSEADEFSDDNDSDSDYEDEVESVDSDSDYEDEADANDEEYDPYSIKQKAKFLHNIIGALKFFVYAA</sequence>
<evidence type="ECO:0000313" key="2">
    <source>
        <dbReference type="EMBL" id="QHT82568.1"/>
    </source>
</evidence>